<protein>
    <submittedName>
        <fullName evidence="1">Uncharacterized protein</fullName>
    </submittedName>
</protein>
<dbReference type="Gene3D" id="3.10.10.10">
    <property type="entry name" value="HIV Type 1 Reverse Transcriptase, subunit A, domain 1"/>
    <property type="match status" value="1"/>
</dbReference>
<dbReference type="EMBL" id="JAINDJ010000006">
    <property type="protein sequence ID" value="KAG9444875.1"/>
    <property type="molecule type" value="Genomic_DNA"/>
</dbReference>
<dbReference type="CDD" id="cd00303">
    <property type="entry name" value="retropepsin_like"/>
    <property type="match status" value="1"/>
</dbReference>
<comment type="caution">
    <text evidence="1">The sequence shown here is derived from an EMBL/GenBank/DDBJ whole genome shotgun (WGS) entry which is preliminary data.</text>
</comment>
<dbReference type="Gene3D" id="2.40.70.10">
    <property type="entry name" value="Acid Proteases"/>
    <property type="match status" value="1"/>
</dbReference>
<accession>A0AAV7E7L9</accession>
<dbReference type="PANTHER" id="PTHR15503">
    <property type="entry name" value="LDOC1 RELATED"/>
    <property type="match status" value="1"/>
</dbReference>
<dbReference type="Gene3D" id="3.30.70.270">
    <property type="match status" value="1"/>
</dbReference>
<dbReference type="InterPro" id="IPR043502">
    <property type="entry name" value="DNA/RNA_pol_sf"/>
</dbReference>
<reference evidence="1 2" key="1">
    <citation type="submission" date="2021-07" db="EMBL/GenBank/DDBJ databases">
        <title>The Aristolochia fimbriata genome: insights into angiosperm evolution, floral development and chemical biosynthesis.</title>
        <authorList>
            <person name="Jiao Y."/>
        </authorList>
    </citation>
    <scope>NUCLEOTIDE SEQUENCE [LARGE SCALE GENOMIC DNA]</scope>
    <source>
        <strain evidence="1">IBCAS-2021</strain>
        <tissue evidence="1">Leaf</tissue>
    </source>
</reference>
<dbReference type="AlphaFoldDB" id="A0AAV7E7L9"/>
<dbReference type="InterPro" id="IPR021109">
    <property type="entry name" value="Peptidase_aspartic_dom_sf"/>
</dbReference>
<dbReference type="PANTHER" id="PTHR15503:SF45">
    <property type="entry name" value="RNA-DIRECTED DNA POLYMERASE HOMOLOG"/>
    <property type="match status" value="1"/>
</dbReference>
<gene>
    <name evidence="1" type="ORF">H6P81_016215</name>
</gene>
<name>A0AAV7E7L9_ARIFI</name>
<dbReference type="Pfam" id="PF13975">
    <property type="entry name" value="gag-asp_proteas"/>
    <property type="match status" value="1"/>
</dbReference>
<dbReference type="SUPFAM" id="SSF56672">
    <property type="entry name" value="DNA/RNA polymerases"/>
    <property type="match status" value="1"/>
</dbReference>
<dbReference type="SUPFAM" id="SSF50630">
    <property type="entry name" value="Acid proteases"/>
    <property type="match status" value="1"/>
</dbReference>
<organism evidence="1 2">
    <name type="scientific">Aristolochia fimbriata</name>
    <name type="common">White veined hardy Dutchman's pipe vine</name>
    <dbReference type="NCBI Taxonomy" id="158543"/>
    <lineage>
        <taxon>Eukaryota</taxon>
        <taxon>Viridiplantae</taxon>
        <taxon>Streptophyta</taxon>
        <taxon>Embryophyta</taxon>
        <taxon>Tracheophyta</taxon>
        <taxon>Spermatophyta</taxon>
        <taxon>Magnoliopsida</taxon>
        <taxon>Magnoliidae</taxon>
        <taxon>Piperales</taxon>
        <taxon>Aristolochiaceae</taxon>
        <taxon>Aristolochia</taxon>
    </lineage>
</organism>
<dbReference type="InterPro" id="IPR032567">
    <property type="entry name" value="RTL1-rel"/>
</dbReference>
<dbReference type="InterPro" id="IPR043128">
    <property type="entry name" value="Rev_trsase/Diguanyl_cyclase"/>
</dbReference>
<keyword evidence="2" id="KW-1185">Reference proteome</keyword>
<dbReference type="Proteomes" id="UP000825729">
    <property type="component" value="Unassembled WGS sequence"/>
</dbReference>
<evidence type="ECO:0000313" key="2">
    <source>
        <dbReference type="Proteomes" id="UP000825729"/>
    </source>
</evidence>
<proteinExistence type="predicted"/>
<sequence length="326" mass="36381">MLGIVSKKKLLNSLKGEGETSHGDEEQRMGSMSLLNVVQTSGQKISSQPVRPKQDLLFLDLLLSGIKVKALVDTGATHNFISEEEAKCLGLSWEKDGSQMKVINSAVKEACGIAKSVRVTLGKWACVLDFTIVPMDDFNVILGMDSLNTSLLEEKPEGLVVPKEIARVLEEYKDVMPRELPYHLTPRRKVDHKIELEPSTRPPAKEPYRMAPKLLEELRRQLGEMLDPGLIQASKAPYGAPVLFQKKKDSNTMLEHLQHLRKGFEALQSNSLCVKKEKCSFGREEVSFLGHYTDADEFGWTKPKCKLFPSGSCQPRRGNFVVSLGC</sequence>
<evidence type="ECO:0000313" key="1">
    <source>
        <dbReference type="EMBL" id="KAG9444875.1"/>
    </source>
</evidence>